<dbReference type="Pfam" id="PF13177">
    <property type="entry name" value="DNA_pol3_delta2"/>
    <property type="match status" value="1"/>
</dbReference>
<gene>
    <name evidence="1" type="ORF">PUV54_13945</name>
</gene>
<dbReference type="RefSeq" id="WP_274492876.1">
    <property type="nucleotide sequence ID" value="NZ_CP118166.1"/>
</dbReference>
<dbReference type="GO" id="GO:0006261">
    <property type="term" value="P:DNA-templated DNA replication"/>
    <property type="evidence" value="ECO:0007669"/>
    <property type="project" value="TreeGrafter"/>
</dbReference>
<dbReference type="EMBL" id="CP118166">
    <property type="protein sequence ID" value="WDI31054.1"/>
    <property type="molecule type" value="Genomic_DNA"/>
</dbReference>
<dbReference type="PANTHER" id="PTHR11669">
    <property type="entry name" value="REPLICATION FACTOR C / DNA POLYMERASE III GAMMA-TAU SUBUNIT"/>
    <property type="match status" value="1"/>
</dbReference>
<dbReference type="EC" id="2.7.7.7" evidence="1"/>
<dbReference type="PANTHER" id="PTHR11669:SF8">
    <property type="entry name" value="DNA POLYMERASE III SUBUNIT DELTA"/>
    <property type="match status" value="1"/>
</dbReference>
<dbReference type="Gene3D" id="3.40.50.300">
    <property type="entry name" value="P-loop containing nucleotide triphosphate hydrolases"/>
    <property type="match status" value="1"/>
</dbReference>
<accession>A0AAE9ZAZ5</accession>
<protein>
    <submittedName>
        <fullName evidence="1">DNA polymerase III subunit delta</fullName>
        <ecNumber evidence="1">2.7.7.7</ecNumber>
    </submittedName>
</protein>
<evidence type="ECO:0000313" key="2">
    <source>
        <dbReference type="Proteomes" id="UP001214043"/>
    </source>
</evidence>
<dbReference type="InterPro" id="IPR027417">
    <property type="entry name" value="P-loop_NTPase"/>
</dbReference>
<keyword evidence="1" id="KW-0808">Transferase</keyword>
<dbReference type="KEGG" id="hfl:PUV54_13945"/>
<name>A0AAE9ZAZ5_9PROT</name>
<proteinExistence type="predicted"/>
<dbReference type="AlphaFoldDB" id="A0AAE9ZAZ5"/>
<dbReference type="InterPro" id="IPR050238">
    <property type="entry name" value="DNA_Rep/Repair_Clamp_Loader"/>
</dbReference>
<reference evidence="1" key="1">
    <citation type="submission" date="2023-02" db="EMBL/GenBank/DDBJ databases">
        <title>Genome sequence of Hyphococcus flavus.</title>
        <authorList>
            <person name="Rong J.-C."/>
            <person name="Zhao Q."/>
            <person name="Yi M."/>
            <person name="Wu J.-Y."/>
        </authorList>
    </citation>
    <scope>NUCLEOTIDE SEQUENCE</scope>
    <source>
        <strain evidence="1">MCCC 1K03223</strain>
    </source>
</reference>
<organism evidence="1 2">
    <name type="scientific">Hyphococcus flavus</name>
    <dbReference type="NCBI Taxonomy" id="1866326"/>
    <lineage>
        <taxon>Bacteria</taxon>
        <taxon>Pseudomonadati</taxon>
        <taxon>Pseudomonadota</taxon>
        <taxon>Alphaproteobacteria</taxon>
        <taxon>Parvularculales</taxon>
        <taxon>Parvularculaceae</taxon>
        <taxon>Hyphococcus</taxon>
    </lineage>
</organism>
<keyword evidence="2" id="KW-1185">Reference proteome</keyword>
<dbReference type="Proteomes" id="UP001214043">
    <property type="component" value="Chromosome"/>
</dbReference>
<sequence>MDHNLTLPNERSNQIGLTNIEKDIRQKISNRTLSHGWIICGPEGIGRATLAFRIARALLAPEALTDEHSLNMDASERAFRLIAAKAHPDLFVAERLWDEKKSRYQSEITVETVRELNAFLNRTASGKARVAIIDTADDMNRNAANALLKVLEEPPSHTLILLLSASPGRLLPTIRSRCRKIGIPRMSDEEIRNFLNAEGIDAETAATVTPFAKGRPGYALSLAESDGFDAIKLSRQFLTAAREGQDLSKVIAGVSGKSGEGRWPVFCNMVLSALSNAAREIAADNEGVGTFKNVPAEALLMTWEKLTLLVERGDTLNLDRAQVVHAMAYDLRSTLQNKVA</sequence>
<keyword evidence="1" id="KW-0548">Nucleotidyltransferase</keyword>
<dbReference type="GO" id="GO:0003887">
    <property type="term" value="F:DNA-directed DNA polymerase activity"/>
    <property type="evidence" value="ECO:0007669"/>
    <property type="project" value="UniProtKB-EC"/>
</dbReference>
<dbReference type="SUPFAM" id="SSF52540">
    <property type="entry name" value="P-loop containing nucleoside triphosphate hydrolases"/>
    <property type="match status" value="1"/>
</dbReference>
<evidence type="ECO:0000313" key="1">
    <source>
        <dbReference type="EMBL" id="WDI31054.1"/>
    </source>
</evidence>
<dbReference type="NCBIfam" id="NF005677">
    <property type="entry name" value="PRK07471.1"/>
    <property type="match status" value="1"/>
</dbReference>